<protein>
    <recommendedName>
        <fullName evidence="3">CCHC-type domain-containing protein</fullName>
    </recommendedName>
</protein>
<feature type="compositionally biased region" description="Basic and acidic residues" evidence="2">
    <location>
        <begin position="282"/>
        <end position="294"/>
    </location>
</feature>
<feature type="region of interest" description="Disordered" evidence="2">
    <location>
        <begin position="349"/>
        <end position="390"/>
    </location>
</feature>
<name>A0AAQ4EAP1_AMBAM</name>
<reference evidence="4 5" key="1">
    <citation type="journal article" date="2023" name="Arcadia Sci">
        <title>De novo assembly of a long-read Amblyomma americanum tick genome.</title>
        <authorList>
            <person name="Chou S."/>
            <person name="Poskanzer K.E."/>
            <person name="Rollins M."/>
            <person name="Thuy-Boun P.S."/>
        </authorList>
    </citation>
    <scope>NUCLEOTIDE SEQUENCE [LARGE SCALE GENOMIC DNA]</scope>
    <source>
        <strain evidence="4">F_SG_1</strain>
        <tissue evidence="4">Salivary glands</tissue>
    </source>
</reference>
<dbReference type="PROSITE" id="PS50158">
    <property type="entry name" value="ZF_CCHC"/>
    <property type="match status" value="1"/>
</dbReference>
<gene>
    <name evidence="4" type="ORF">V5799_025105</name>
</gene>
<sequence>MTTPIILQQPRVPPTFSGSLVEDPEAWLDQFERVALFNKWDDAAKIGHVFFSLDGSARTWYENYEASLTTWELFKRELLKVFTSVVRKERAERLLESRIQLPNEPVRSYVEEMKRLFRRADPGMTEEKKVQFLMRGVKEQLFASLVRQPPKTVEEFMQEACTIEKTLDVRARQYNRPSSACAIRSDTPATTSESMREVIREIVREDLRRLLPSSPQPQAATLMEVVREEVQQALGTPKAREPQAMTYAAAVSTAQPQRQPPRPPRDEPIVPQRRLPAPARPANDRRSSPRKCDAWRTSDNRPLCFHCGEAGHILRHCPYRRIGLRGFAVNAPRPRFGQRPHEIDEYLRPEEYTPNRFSRSPSPSTSRFASPRRSYAAAVRGRSPSPRRGN</sequence>
<evidence type="ECO:0000256" key="2">
    <source>
        <dbReference type="SAM" id="MobiDB-lite"/>
    </source>
</evidence>
<accession>A0AAQ4EAP1</accession>
<dbReference type="SMART" id="SM00343">
    <property type="entry name" value="ZnF_C2HC"/>
    <property type="match status" value="1"/>
</dbReference>
<comment type="caution">
    <text evidence="4">The sequence shown here is derived from an EMBL/GenBank/DDBJ whole genome shotgun (WGS) entry which is preliminary data.</text>
</comment>
<feature type="domain" description="CCHC-type" evidence="3">
    <location>
        <begin position="304"/>
        <end position="318"/>
    </location>
</feature>
<dbReference type="EMBL" id="JARKHS020019510">
    <property type="protein sequence ID" value="KAK8771652.1"/>
    <property type="molecule type" value="Genomic_DNA"/>
</dbReference>
<dbReference type="Proteomes" id="UP001321473">
    <property type="component" value="Unassembled WGS sequence"/>
</dbReference>
<dbReference type="PANTHER" id="PTHR33194">
    <property type="entry name" value="ZINC KNUCKLE DOMAINCONTAINING PROTEIN"/>
    <property type="match status" value="1"/>
</dbReference>
<dbReference type="PANTHER" id="PTHR33194:SF4">
    <property type="entry name" value="CCHC-TYPE DOMAIN-CONTAINING PROTEIN"/>
    <property type="match status" value="1"/>
</dbReference>
<feature type="compositionally biased region" description="Low complexity" evidence="2">
    <location>
        <begin position="356"/>
        <end position="374"/>
    </location>
</feature>
<dbReference type="GO" id="GO:0003676">
    <property type="term" value="F:nucleic acid binding"/>
    <property type="evidence" value="ECO:0007669"/>
    <property type="project" value="InterPro"/>
</dbReference>
<dbReference type="SUPFAM" id="SSF57756">
    <property type="entry name" value="Retrovirus zinc finger-like domains"/>
    <property type="match status" value="1"/>
</dbReference>
<keyword evidence="1" id="KW-0862">Zinc</keyword>
<dbReference type="AlphaFoldDB" id="A0AAQ4EAP1"/>
<feature type="region of interest" description="Disordered" evidence="2">
    <location>
        <begin position="249"/>
        <end position="294"/>
    </location>
</feature>
<dbReference type="GO" id="GO:0008270">
    <property type="term" value="F:zinc ion binding"/>
    <property type="evidence" value="ECO:0007669"/>
    <property type="project" value="UniProtKB-KW"/>
</dbReference>
<keyword evidence="5" id="KW-1185">Reference proteome</keyword>
<feature type="compositionally biased region" description="Low complexity" evidence="2">
    <location>
        <begin position="271"/>
        <end position="281"/>
    </location>
</feature>
<dbReference type="InterPro" id="IPR001878">
    <property type="entry name" value="Znf_CCHC"/>
</dbReference>
<keyword evidence="1" id="KW-0863">Zinc-finger</keyword>
<proteinExistence type="predicted"/>
<dbReference type="InterPro" id="IPR036875">
    <property type="entry name" value="Znf_CCHC_sf"/>
</dbReference>
<keyword evidence="1" id="KW-0479">Metal-binding</keyword>
<organism evidence="4 5">
    <name type="scientific">Amblyomma americanum</name>
    <name type="common">Lone star tick</name>
    <dbReference type="NCBI Taxonomy" id="6943"/>
    <lineage>
        <taxon>Eukaryota</taxon>
        <taxon>Metazoa</taxon>
        <taxon>Ecdysozoa</taxon>
        <taxon>Arthropoda</taxon>
        <taxon>Chelicerata</taxon>
        <taxon>Arachnida</taxon>
        <taxon>Acari</taxon>
        <taxon>Parasitiformes</taxon>
        <taxon>Ixodida</taxon>
        <taxon>Ixodoidea</taxon>
        <taxon>Ixodidae</taxon>
        <taxon>Amblyomminae</taxon>
        <taxon>Amblyomma</taxon>
    </lineage>
</organism>
<evidence type="ECO:0000259" key="3">
    <source>
        <dbReference type="PROSITE" id="PS50158"/>
    </source>
</evidence>
<evidence type="ECO:0000256" key="1">
    <source>
        <dbReference type="PROSITE-ProRule" id="PRU00047"/>
    </source>
</evidence>
<dbReference type="InterPro" id="IPR005162">
    <property type="entry name" value="Retrotrans_gag_dom"/>
</dbReference>
<evidence type="ECO:0000313" key="4">
    <source>
        <dbReference type="EMBL" id="KAK8771652.1"/>
    </source>
</evidence>
<dbReference type="Pfam" id="PF03732">
    <property type="entry name" value="Retrotrans_gag"/>
    <property type="match status" value="1"/>
</dbReference>
<evidence type="ECO:0000313" key="5">
    <source>
        <dbReference type="Proteomes" id="UP001321473"/>
    </source>
</evidence>